<dbReference type="Proteomes" id="UP001500839">
    <property type="component" value="Unassembled WGS sequence"/>
</dbReference>
<feature type="transmembrane region" description="Helical" evidence="7">
    <location>
        <begin position="352"/>
        <end position="374"/>
    </location>
</feature>
<feature type="transmembrane region" description="Helical" evidence="7">
    <location>
        <begin position="281"/>
        <end position="303"/>
    </location>
</feature>
<dbReference type="InterPro" id="IPR003841">
    <property type="entry name" value="Na/Pi_transpt"/>
</dbReference>
<keyword evidence="9" id="KW-1185">Reference proteome</keyword>
<gene>
    <name evidence="8" type="ORF">GCM10023353_19900</name>
</gene>
<evidence type="ECO:0000256" key="5">
    <source>
        <dbReference type="ARBA" id="ARBA00023136"/>
    </source>
</evidence>
<feature type="transmembrane region" description="Helical" evidence="7">
    <location>
        <begin position="87"/>
        <end position="108"/>
    </location>
</feature>
<accession>A0ABP9CN96</accession>
<keyword evidence="2" id="KW-1003">Cell membrane</keyword>
<feature type="region of interest" description="Disordered" evidence="6">
    <location>
        <begin position="1"/>
        <end position="46"/>
    </location>
</feature>
<keyword evidence="4 7" id="KW-1133">Transmembrane helix</keyword>
<organism evidence="8 9">
    <name type="scientific">Tomitella cavernea</name>
    <dbReference type="NCBI Taxonomy" id="1387982"/>
    <lineage>
        <taxon>Bacteria</taxon>
        <taxon>Bacillati</taxon>
        <taxon>Actinomycetota</taxon>
        <taxon>Actinomycetes</taxon>
        <taxon>Mycobacteriales</taxon>
        <taxon>Tomitella</taxon>
    </lineage>
</organism>
<feature type="transmembrane region" description="Helical" evidence="7">
    <location>
        <begin position="398"/>
        <end position="420"/>
    </location>
</feature>
<dbReference type="PANTHER" id="PTHR10010:SF46">
    <property type="entry name" value="SODIUM-DEPENDENT PHOSPHATE TRANSPORT PROTEIN 2B"/>
    <property type="match status" value="1"/>
</dbReference>
<name>A0ABP9CN96_9ACTN</name>
<sequence length="421" mass="42880">MLEAGRRAGGTVLTETTADEIPTGQGPSPRPSAAPRPAPSAPQVPGRRATVTRWLGVAAMLYLLICAIGVIGDGFNGLGSGTAQNLFDFATNPIIGLFVGILVTAIIQSSSTTTTLVVTAVGTGMMPVSVAVPMIMGANIGTSVTNTLASLGHVGNKAEFRRAFAASTVHDFFNLTAVAILLPLELLFHPLERLSGMLAGFAYGTVLPDPDNADIIGVVSSPVVDALGMQGALGVLGGGTVSAVATIVLGVALIFLAVRYMGKLLQVLMVGKAKTVLERTVGGNPMVAMGAGAGVTAVIQSSSVTTSMLVPFAGSGALTTKQIYPLTLGANVGTTVTALLAAFAVTGGDAQLALQAAFVHVLFNVIGILIIYGLPPLRWVPVRCAEILAAVASEHKTIAAAWVLTVFLAIPALGVFIYTLL</sequence>
<comment type="caution">
    <text evidence="8">The sequence shown here is derived from an EMBL/GenBank/DDBJ whole genome shotgun (WGS) entry which is preliminary data.</text>
</comment>
<protein>
    <submittedName>
        <fullName evidence="8">Na/Pi symporter</fullName>
    </submittedName>
</protein>
<reference evidence="9" key="1">
    <citation type="journal article" date="2019" name="Int. J. Syst. Evol. Microbiol.">
        <title>The Global Catalogue of Microorganisms (GCM) 10K type strain sequencing project: providing services to taxonomists for standard genome sequencing and annotation.</title>
        <authorList>
            <consortium name="The Broad Institute Genomics Platform"/>
            <consortium name="The Broad Institute Genome Sequencing Center for Infectious Disease"/>
            <person name="Wu L."/>
            <person name="Ma J."/>
        </authorList>
    </citation>
    <scope>NUCLEOTIDE SEQUENCE [LARGE SCALE GENOMIC DNA]</scope>
    <source>
        <strain evidence="9">JCM 18542</strain>
    </source>
</reference>
<evidence type="ECO:0000256" key="4">
    <source>
        <dbReference type="ARBA" id="ARBA00022989"/>
    </source>
</evidence>
<dbReference type="RefSeq" id="WP_200176094.1">
    <property type="nucleotide sequence ID" value="NZ_BAABKQ010000001.1"/>
</dbReference>
<proteinExistence type="predicted"/>
<evidence type="ECO:0000256" key="7">
    <source>
        <dbReference type="SAM" id="Phobius"/>
    </source>
</evidence>
<feature type="transmembrane region" description="Helical" evidence="7">
    <location>
        <begin position="323"/>
        <end position="345"/>
    </location>
</feature>
<dbReference type="Pfam" id="PF02690">
    <property type="entry name" value="Na_Pi_cotrans"/>
    <property type="match status" value="2"/>
</dbReference>
<evidence type="ECO:0000256" key="6">
    <source>
        <dbReference type="SAM" id="MobiDB-lite"/>
    </source>
</evidence>
<evidence type="ECO:0000256" key="3">
    <source>
        <dbReference type="ARBA" id="ARBA00022692"/>
    </source>
</evidence>
<keyword evidence="3 7" id="KW-0812">Transmembrane</keyword>
<evidence type="ECO:0000313" key="9">
    <source>
        <dbReference type="Proteomes" id="UP001500839"/>
    </source>
</evidence>
<feature type="transmembrane region" description="Helical" evidence="7">
    <location>
        <begin position="54"/>
        <end position="75"/>
    </location>
</feature>
<feature type="compositionally biased region" description="Pro residues" evidence="6">
    <location>
        <begin position="28"/>
        <end position="42"/>
    </location>
</feature>
<dbReference type="PANTHER" id="PTHR10010">
    <property type="entry name" value="SOLUTE CARRIER FAMILY 34 SODIUM PHOSPHATE , MEMBER 2-RELATED"/>
    <property type="match status" value="1"/>
</dbReference>
<feature type="transmembrane region" description="Helical" evidence="7">
    <location>
        <begin position="232"/>
        <end position="260"/>
    </location>
</feature>
<evidence type="ECO:0000256" key="2">
    <source>
        <dbReference type="ARBA" id="ARBA00022475"/>
    </source>
</evidence>
<keyword evidence="5 7" id="KW-0472">Membrane</keyword>
<dbReference type="EMBL" id="BAABKQ010000001">
    <property type="protein sequence ID" value="GAA4814585.1"/>
    <property type="molecule type" value="Genomic_DNA"/>
</dbReference>
<dbReference type="NCBIfam" id="NF037997">
    <property type="entry name" value="Na_Pi_symport"/>
    <property type="match status" value="2"/>
</dbReference>
<evidence type="ECO:0000256" key="1">
    <source>
        <dbReference type="ARBA" id="ARBA00004651"/>
    </source>
</evidence>
<evidence type="ECO:0000313" key="8">
    <source>
        <dbReference type="EMBL" id="GAA4814585.1"/>
    </source>
</evidence>
<comment type="subcellular location">
    <subcellularLocation>
        <location evidence="1">Cell membrane</location>
        <topology evidence="1">Multi-pass membrane protein</topology>
    </subcellularLocation>
</comment>